<feature type="transmembrane region" description="Helical" evidence="1">
    <location>
        <begin position="85"/>
        <end position="102"/>
    </location>
</feature>
<feature type="transmembrane region" description="Helical" evidence="1">
    <location>
        <begin position="12"/>
        <end position="31"/>
    </location>
</feature>
<keyword evidence="1" id="KW-0472">Membrane</keyword>
<feature type="transmembrane region" description="Helical" evidence="1">
    <location>
        <begin position="145"/>
        <end position="162"/>
    </location>
</feature>
<feature type="transmembrane region" description="Helical" evidence="1">
    <location>
        <begin position="51"/>
        <end position="78"/>
    </location>
</feature>
<organism evidence="2 3">
    <name type="scientific">Polluticaenibacter yanchengensis</name>
    <dbReference type="NCBI Taxonomy" id="3014562"/>
    <lineage>
        <taxon>Bacteria</taxon>
        <taxon>Pseudomonadati</taxon>
        <taxon>Bacteroidota</taxon>
        <taxon>Chitinophagia</taxon>
        <taxon>Chitinophagales</taxon>
        <taxon>Chitinophagaceae</taxon>
        <taxon>Polluticaenibacter</taxon>
    </lineage>
</organism>
<feature type="transmembrane region" description="Helical" evidence="1">
    <location>
        <begin position="200"/>
        <end position="222"/>
    </location>
</feature>
<dbReference type="EMBL" id="JAQGEF010000003">
    <property type="protein sequence ID" value="MDA3613809.1"/>
    <property type="molecule type" value="Genomic_DNA"/>
</dbReference>
<gene>
    <name evidence="2" type="ORF">O3P16_03235</name>
</gene>
<reference evidence="2 3" key="1">
    <citation type="submission" date="2022-12" db="EMBL/GenBank/DDBJ databases">
        <title>Chitinophagaceae gen. sp. nov., a new member of the family Chitinophagaceae, isolated from soil in a chemical factory.</title>
        <authorList>
            <person name="Ke Z."/>
        </authorList>
    </citation>
    <scope>NUCLEOTIDE SEQUENCE [LARGE SCALE GENOMIC DNA]</scope>
    <source>
        <strain evidence="2 3">LY-5</strain>
    </source>
</reference>
<dbReference type="Pfam" id="PF14329">
    <property type="entry name" value="DUF4386"/>
    <property type="match status" value="1"/>
</dbReference>
<keyword evidence="3" id="KW-1185">Reference proteome</keyword>
<keyword evidence="1" id="KW-1133">Transmembrane helix</keyword>
<evidence type="ECO:0000313" key="2">
    <source>
        <dbReference type="EMBL" id="MDA3613809.1"/>
    </source>
</evidence>
<dbReference type="Proteomes" id="UP001210231">
    <property type="component" value="Unassembled WGS sequence"/>
</dbReference>
<name>A0ABT4UG25_9BACT</name>
<evidence type="ECO:0000313" key="3">
    <source>
        <dbReference type="Proteomes" id="UP001210231"/>
    </source>
</evidence>
<comment type="caution">
    <text evidence="2">The sequence shown here is derived from an EMBL/GenBank/DDBJ whole genome shotgun (WGS) entry which is preliminary data.</text>
</comment>
<proteinExistence type="predicted"/>
<protein>
    <submittedName>
        <fullName evidence="2">DUF4386 domain-containing protein</fullName>
    </submittedName>
</protein>
<feature type="transmembrane region" description="Helical" evidence="1">
    <location>
        <begin position="169"/>
        <end position="188"/>
    </location>
</feature>
<keyword evidence="1" id="KW-0812">Transmembrane</keyword>
<dbReference type="InterPro" id="IPR025495">
    <property type="entry name" value="DUF4386"/>
</dbReference>
<evidence type="ECO:0000256" key="1">
    <source>
        <dbReference type="SAM" id="Phobius"/>
    </source>
</evidence>
<sequence>MTEKNRTSRIAGLLYLGVVLTGIFSLMYVPSKLINYDNAALTFQNIRSSEILFRFGIAGGLLCYIFFLFLPVVLYRLLKPVNENMAKIMVLLAVISVPMYFINAQNQLTALSIVNNPDAFTASTAEQIQSQVLFYISQYNDGMRLIHIFSGLWLLPFGYLVFRSGFLPKWLGIILMIGCVGYLFNFFARLLMPGYSELGISSYISLPASIGEIGICLWLLIIGAKNKTITQ</sequence>
<accession>A0ABT4UG25</accession>
<dbReference type="RefSeq" id="WP_407030139.1">
    <property type="nucleotide sequence ID" value="NZ_JAQGEF010000003.1"/>
</dbReference>